<dbReference type="Pfam" id="PF06985">
    <property type="entry name" value="HET"/>
    <property type="match status" value="1"/>
</dbReference>
<dbReference type="InterPro" id="IPR010730">
    <property type="entry name" value="HET"/>
</dbReference>
<keyword evidence="3" id="KW-1185">Reference proteome</keyword>
<dbReference type="PANTHER" id="PTHR24148">
    <property type="entry name" value="ANKYRIN REPEAT DOMAIN-CONTAINING PROTEIN 39 HOMOLOG-RELATED"/>
    <property type="match status" value="1"/>
</dbReference>
<name>A0ABR0FTT7_9PEZI</name>
<dbReference type="RefSeq" id="XP_062736361.1">
    <property type="nucleotide sequence ID" value="XM_062873351.1"/>
</dbReference>
<comment type="caution">
    <text evidence="2">The sequence shown here is derived from an EMBL/GenBank/DDBJ whole genome shotgun (WGS) entry which is preliminary data.</text>
</comment>
<proteinExistence type="predicted"/>
<dbReference type="Proteomes" id="UP001322138">
    <property type="component" value="Unassembled WGS sequence"/>
</dbReference>
<evidence type="ECO:0000259" key="1">
    <source>
        <dbReference type="Pfam" id="PF06985"/>
    </source>
</evidence>
<dbReference type="EMBL" id="JAFFGZ010000001">
    <property type="protein sequence ID" value="KAK4647385.1"/>
    <property type="molecule type" value="Genomic_DNA"/>
</dbReference>
<dbReference type="GeneID" id="87892833"/>
<dbReference type="Pfam" id="PF26639">
    <property type="entry name" value="Het-6_barrel"/>
    <property type="match status" value="1"/>
</dbReference>
<sequence>MTMFKGGPGAWDPVHPGISKIYQYRPLTPKCQEHDYTIRLLHLLPARDSNASLRCWLIEKGYRDYWGIPVHHDYHAVSYTWGDPVFPEALEVLPNSFSSPTESLGVIRITQNLHSALKHLRRRDVPVVLWVDAVCINQSDVTERNSQVSNMPNIYKKASSTIVWLGDESAVDDARLCMSFFENLGRLSSASQDQQHSTSWRKRFEINQLVGDFLDENKAEIAFFLERPWFHRRWIVQEVVLAKSVAIHCGRWKIDWDTFHLAMFELFESDQGVFTQDHRTTMRTMTGVRNGSRTITAVRNIGVAAKKQLPLDTLVEFASFLCADPRDRLYALYGVIKRWSPRQVTMQLSQISNIDYSLPTETVFTNFAAELMQINTHDLQLVASRYWIVTHVLQLATAFGQRGIPGDHFGIKIPSWVVDWTGDLCFEPLQHSRANGVAFEALRGNDVVQFLPNKEHPSHLVMVGIPFDMVTATISLDIAPMLLTNSVHKARVSLNKFLCEVARHVHDDSYKPTSEHLVTALAISLVANWDHTPSNSYFAQDPRFIQDFLAQLRNQQYHLPEMLHKWPAYVELMAITMRGRSLFLTAKGYMGIAATAVKTGDVVSLLDGQSVPFILRPERAVKYSVYHGERGAVEAPDCFDYQAMRYSYDVAMLASDPGAYNSFSLISDAYVHGLMKGESNEIMKKDGDDLALKIISIS</sequence>
<evidence type="ECO:0000313" key="2">
    <source>
        <dbReference type="EMBL" id="KAK4647385.1"/>
    </source>
</evidence>
<dbReference type="InterPro" id="IPR052895">
    <property type="entry name" value="HetReg/Transcr_Mod"/>
</dbReference>
<protein>
    <recommendedName>
        <fullName evidence="1">Heterokaryon incompatibility domain-containing protein</fullName>
    </recommendedName>
</protein>
<accession>A0ABR0FTT7</accession>
<gene>
    <name evidence="2" type="ORF">QC761_101090</name>
</gene>
<evidence type="ECO:0000313" key="3">
    <source>
        <dbReference type="Proteomes" id="UP001322138"/>
    </source>
</evidence>
<organism evidence="2 3">
    <name type="scientific">Podospora bellae-mahoneyi</name>
    <dbReference type="NCBI Taxonomy" id="2093777"/>
    <lineage>
        <taxon>Eukaryota</taxon>
        <taxon>Fungi</taxon>
        <taxon>Dikarya</taxon>
        <taxon>Ascomycota</taxon>
        <taxon>Pezizomycotina</taxon>
        <taxon>Sordariomycetes</taxon>
        <taxon>Sordariomycetidae</taxon>
        <taxon>Sordariales</taxon>
        <taxon>Podosporaceae</taxon>
        <taxon>Podospora</taxon>
    </lineage>
</organism>
<reference evidence="2 3" key="1">
    <citation type="journal article" date="2023" name="bioRxiv">
        <title>High-quality genome assemblies of four members of thePodospora anserinaspecies complex.</title>
        <authorList>
            <person name="Ament-Velasquez S.L."/>
            <person name="Vogan A.A."/>
            <person name="Wallerman O."/>
            <person name="Hartmann F."/>
            <person name="Gautier V."/>
            <person name="Silar P."/>
            <person name="Giraud T."/>
            <person name="Johannesson H."/>
        </authorList>
    </citation>
    <scope>NUCLEOTIDE SEQUENCE [LARGE SCALE GENOMIC DNA]</scope>
    <source>
        <strain evidence="2 3">CBS 112042</strain>
    </source>
</reference>
<feature type="domain" description="Heterokaryon incompatibility" evidence="1">
    <location>
        <begin position="74"/>
        <end position="238"/>
    </location>
</feature>
<dbReference type="PANTHER" id="PTHR24148:SF64">
    <property type="entry name" value="HETEROKARYON INCOMPATIBILITY DOMAIN-CONTAINING PROTEIN"/>
    <property type="match status" value="1"/>
</dbReference>